<name>A0ABS9SMQ2_9BACT</name>
<keyword evidence="1" id="KW-1133">Transmembrane helix</keyword>
<keyword evidence="3" id="KW-1185">Reference proteome</keyword>
<keyword evidence="1" id="KW-0812">Transmembrane</keyword>
<dbReference type="Proteomes" id="UP001202248">
    <property type="component" value="Unassembled WGS sequence"/>
</dbReference>
<evidence type="ECO:0000313" key="3">
    <source>
        <dbReference type="Proteomes" id="UP001202248"/>
    </source>
</evidence>
<protein>
    <recommendedName>
        <fullName evidence="4">FecR protein domain-containing protein</fullName>
    </recommendedName>
</protein>
<keyword evidence="1" id="KW-0472">Membrane</keyword>
<dbReference type="PANTHER" id="PTHR30273:SF2">
    <property type="entry name" value="PROTEIN FECR"/>
    <property type="match status" value="1"/>
</dbReference>
<accession>A0ABS9SMQ2</accession>
<organism evidence="2 3">
    <name type="scientific">Niabella ginsengisoli</name>
    <dbReference type="NCBI Taxonomy" id="522298"/>
    <lineage>
        <taxon>Bacteria</taxon>
        <taxon>Pseudomonadati</taxon>
        <taxon>Bacteroidota</taxon>
        <taxon>Chitinophagia</taxon>
        <taxon>Chitinophagales</taxon>
        <taxon>Chitinophagaceae</taxon>
        <taxon>Niabella</taxon>
    </lineage>
</organism>
<gene>
    <name evidence="2" type="ORF">MKP09_17895</name>
</gene>
<reference evidence="2 3" key="1">
    <citation type="submission" date="2022-02" db="EMBL/GenBank/DDBJ databases">
        <authorList>
            <person name="Min J."/>
        </authorList>
    </citation>
    <scope>NUCLEOTIDE SEQUENCE [LARGE SCALE GENOMIC DNA]</scope>
    <source>
        <strain evidence="2 3">GR10-1</strain>
    </source>
</reference>
<evidence type="ECO:0000256" key="1">
    <source>
        <dbReference type="SAM" id="Phobius"/>
    </source>
</evidence>
<dbReference type="InterPro" id="IPR012373">
    <property type="entry name" value="Ferrdict_sens_TM"/>
</dbReference>
<dbReference type="EMBL" id="JAKWBL010000004">
    <property type="protein sequence ID" value="MCH5599647.1"/>
    <property type="molecule type" value="Genomic_DNA"/>
</dbReference>
<feature type="transmembrane region" description="Helical" evidence="1">
    <location>
        <begin position="83"/>
        <end position="101"/>
    </location>
</feature>
<sequence>MDKQVTIVMIQRFFNNECSEDEAKLVASYLKENNDVLKAYLPDETLQQAEITNELSDVKKNELLQNVTRNIDVQRRKVYFKRAGLAAAILLGVFFAGKFALGDFNSDNKIFAVSQSSRPIKRFENKTGRSHLVRLPDGSKVSLMSGAAIEFSKEFNEDRNIILTGKAFLKSPMTRSILLR</sequence>
<proteinExistence type="predicted"/>
<evidence type="ECO:0008006" key="4">
    <source>
        <dbReference type="Google" id="ProtNLM"/>
    </source>
</evidence>
<dbReference type="RefSeq" id="WP_240831686.1">
    <property type="nucleotide sequence ID" value="NZ_JAKWBL010000004.1"/>
</dbReference>
<evidence type="ECO:0000313" key="2">
    <source>
        <dbReference type="EMBL" id="MCH5599647.1"/>
    </source>
</evidence>
<dbReference type="PANTHER" id="PTHR30273">
    <property type="entry name" value="PERIPLASMIC SIGNAL SENSOR AND SIGMA FACTOR ACTIVATOR FECR-RELATED"/>
    <property type="match status" value="1"/>
</dbReference>
<dbReference type="Gene3D" id="2.60.120.1440">
    <property type="match status" value="1"/>
</dbReference>
<comment type="caution">
    <text evidence="2">The sequence shown here is derived from an EMBL/GenBank/DDBJ whole genome shotgun (WGS) entry which is preliminary data.</text>
</comment>